<feature type="transmembrane region" description="Helical" evidence="1">
    <location>
        <begin position="176"/>
        <end position="194"/>
    </location>
</feature>
<dbReference type="OrthoDB" id="2374256at2"/>
<feature type="transmembrane region" description="Helical" evidence="1">
    <location>
        <begin position="147"/>
        <end position="164"/>
    </location>
</feature>
<evidence type="ECO:0000313" key="2">
    <source>
        <dbReference type="EMBL" id="AYC30573.1"/>
    </source>
</evidence>
<reference evidence="3" key="1">
    <citation type="submission" date="2018-09" db="EMBL/GenBank/DDBJ databases">
        <authorList>
            <person name="Zhu H."/>
        </authorList>
    </citation>
    <scope>NUCLEOTIDE SEQUENCE [LARGE SCALE GENOMIC DNA]</scope>
    <source>
        <strain evidence="3">K2R23-3</strain>
    </source>
</reference>
<feature type="transmembrane region" description="Helical" evidence="1">
    <location>
        <begin position="118"/>
        <end position="138"/>
    </location>
</feature>
<feature type="transmembrane region" description="Helical" evidence="1">
    <location>
        <begin position="50"/>
        <end position="74"/>
    </location>
</feature>
<evidence type="ECO:0000313" key="3">
    <source>
        <dbReference type="Proteomes" id="UP000265725"/>
    </source>
</evidence>
<dbReference type="GO" id="GO:0045881">
    <property type="term" value="P:positive regulation of sporulation resulting in formation of a cellular spore"/>
    <property type="evidence" value="ECO:0007669"/>
    <property type="project" value="InterPro"/>
</dbReference>
<dbReference type="PIRSF" id="PIRSF029886">
    <property type="entry name" value="KBAA"/>
    <property type="match status" value="1"/>
</dbReference>
<dbReference type="SMART" id="SM01251">
    <property type="entry name" value="KbaA"/>
    <property type="match status" value="1"/>
</dbReference>
<accession>A0A385YYE9</accession>
<dbReference type="Proteomes" id="UP000265725">
    <property type="component" value="Chromosome"/>
</dbReference>
<dbReference type="Pfam" id="PF14089">
    <property type="entry name" value="KbaA"/>
    <property type="match status" value="1"/>
</dbReference>
<dbReference type="AlphaFoldDB" id="A0A385YYE9"/>
<keyword evidence="3" id="KW-1185">Reference proteome</keyword>
<dbReference type="InterPro" id="IPR024164">
    <property type="entry name" value="KinB-signalling_activ"/>
</dbReference>
<feature type="transmembrane region" description="Helical" evidence="1">
    <location>
        <begin position="86"/>
        <end position="106"/>
    </location>
</feature>
<keyword evidence="1" id="KW-1133">Transmembrane helix</keyword>
<keyword evidence="1" id="KW-0472">Membrane</keyword>
<organism evidence="2 3">
    <name type="scientific">Paenisporosarcina cavernae</name>
    <dbReference type="NCBI Taxonomy" id="2320858"/>
    <lineage>
        <taxon>Bacteria</taxon>
        <taxon>Bacillati</taxon>
        <taxon>Bacillota</taxon>
        <taxon>Bacilli</taxon>
        <taxon>Bacillales</taxon>
        <taxon>Caryophanaceae</taxon>
        <taxon>Paenisporosarcina</taxon>
    </lineage>
</organism>
<protein>
    <submittedName>
        <fullName evidence="2">KinB-signaling pathway activation protein</fullName>
    </submittedName>
</protein>
<gene>
    <name evidence="2" type="ORF">D3873_12360</name>
</gene>
<dbReference type="EMBL" id="CP032418">
    <property type="protein sequence ID" value="AYC30573.1"/>
    <property type="molecule type" value="Genomic_DNA"/>
</dbReference>
<sequence>MTIRNWIIFFFKSLLIGGAITGIFGLFIRWNDAFAPYIQNGEYGEFLAALVWMIIVGFTMSVVAQMGFFAYLTVHQFGVGIFRTLRLWNWVQVVIIALVIFDLVFFRFMPSAETNNQLVLYLFLLAVLLITAFITAYFKAKWTNKQAFISALFFMIVVTTLEWLPALMVRENNIDSWVTLLLFPLLAVNAYQLLKLPKYNAKSEADRIRLEERKRLRAETQK</sequence>
<dbReference type="KEGG" id="paek:D3873_12360"/>
<evidence type="ECO:0000256" key="1">
    <source>
        <dbReference type="SAM" id="Phobius"/>
    </source>
</evidence>
<feature type="transmembrane region" description="Helical" evidence="1">
    <location>
        <begin position="7"/>
        <end position="30"/>
    </location>
</feature>
<keyword evidence="1" id="KW-0812">Transmembrane</keyword>
<dbReference type="RefSeq" id="WP_119884290.1">
    <property type="nucleotide sequence ID" value="NZ_CP032418.1"/>
</dbReference>
<proteinExistence type="predicted"/>
<name>A0A385YYE9_9BACL</name>